<dbReference type="RefSeq" id="WP_054836623.1">
    <property type="nucleotide sequence ID" value="NZ_BBBA01000007.1"/>
</dbReference>
<evidence type="ECO:0008006" key="3">
    <source>
        <dbReference type="Google" id="ProtNLM"/>
    </source>
</evidence>
<dbReference type="Gene3D" id="3.40.50.1000">
    <property type="entry name" value="HAD superfamily/HAD-like"/>
    <property type="match status" value="1"/>
</dbReference>
<dbReference type="GeneID" id="36834161"/>
<dbReference type="SUPFAM" id="SSF56784">
    <property type="entry name" value="HAD-like"/>
    <property type="match status" value="1"/>
</dbReference>
<evidence type="ECO:0000313" key="1">
    <source>
        <dbReference type="EMBL" id="AWR98731.1"/>
    </source>
</evidence>
<dbReference type="Proteomes" id="UP000247586">
    <property type="component" value="Chromosome"/>
</dbReference>
<protein>
    <recommendedName>
        <fullName evidence="3">HAD family hydrolase</fullName>
    </recommendedName>
</protein>
<dbReference type="InterPro" id="IPR036412">
    <property type="entry name" value="HAD-like_sf"/>
</dbReference>
<accession>A0A2U9IRR7</accession>
<proteinExistence type="predicted"/>
<dbReference type="KEGG" id="mhk:DFR87_02425"/>
<sequence>MIPFLIDVDSIFNFSGVKGIDVYNDVTTALGSKYYPAGDLLRSLVGDLNLSEVKPYDDALYLEELNYRARIYLVTNLPKLEVKSLLMRYNLDVFVQDVISPDDAKSFMPSREFFTYSARRANSLPGIMNFTTTRINLAIHAKLHGLKVTVLREMINLPKDLSINFKPNLIALSESLVQQRVDSTMGDSALRCS</sequence>
<dbReference type="EMBL" id="CP029287">
    <property type="protein sequence ID" value="AWR98731.1"/>
    <property type="molecule type" value="Genomic_DNA"/>
</dbReference>
<dbReference type="AlphaFoldDB" id="A0A2U9IRR7"/>
<gene>
    <name evidence="1" type="ORF">DFR87_02425</name>
</gene>
<dbReference type="STRING" id="1293036.GCA_001315825_01489"/>
<organism evidence="1 2">
    <name type="scientific">Metallosphaera hakonensis JCM 8857 = DSM 7519</name>
    <dbReference type="NCBI Taxonomy" id="1293036"/>
    <lineage>
        <taxon>Archaea</taxon>
        <taxon>Thermoproteota</taxon>
        <taxon>Thermoprotei</taxon>
        <taxon>Sulfolobales</taxon>
        <taxon>Sulfolobaceae</taxon>
        <taxon>Metallosphaera</taxon>
    </lineage>
</organism>
<name>A0A2U9IRR7_9CREN</name>
<keyword evidence="2" id="KW-1185">Reference proteome</keyword>
<evidence type="ECO:0000313" key="2">
    <source>
        <dbReference type="Proteomes" id="UP000247586"/>
    </source>
</evidence>
<dbReference type="InterPro" id="IPR023214">
    <property type="entry name" value="HAD_sf"/>
</dbReference>
<reference evidence="1" key="1">
    <citation type="submission" date="2018-05" db="EMBL/GenBank/DDBJ databases">
        <title>Complete Genome Sequences of Extremely Thermoacidophilic, Metal-Mobilizing Type-Strain Members of the Archaeal Family Sulfolobaceae: Acidianus brierleyi DSM-1651T, Acidianus sulfidivorans DSM-18786T, Metallosphaera hakonensis DSM-7519T, and Metallosphaera prunae DSM-10039T.</title>
        <authorList>
            <person name="Counts J.A."/>
            <person name="Kelly R.M."/>
        </authorList>
    </citation>
    <scope>NUCLEOTIDE SEQUENCE [LARGE SCALE GENOMIC DNA]</scope>
    <source>
        <strain evidence="1">HO1-1</strain>
    </source>
</reference>
<dbReference type="OrthoDB" id="37188at2157"/>